<dbReference type="PANTHER" id="PTHR31549:SF289">
    <property type="match status" value="1"/>
</dbReference>
<dbReference type="AlphaFoldDB" id="A0ABD3T2K6"/>
<keyword evidence="1" id="KW-0472">Membrane</keyword>
<dbReference type="Pfam" id="PF03140">
    <property type="entry name" value="DUF247"/>
    <property type="match status" value="2"/>
</dbReference>
<dbReference type="EMBL" id="JBJXBP010000005">
    <property type="protein sequence ID" value="KAL3831152.1"/>
    <property type="molecule type" value="Genomic_DNA"/>
</dbReference>
<protein>
    <submittedName>
        <fullName evidence="2">Uncharacterized protein</fullName>
    </submittedName>
</protein>
<evidence type="ECO:0000256" key="1">
    <source>
        <dbReference type="SAM" id="Phobius"/>
    </source>
</evidence>
<keyword evidence="3" id="KW-1185">Reference proteome</keyword>
<accession>A0ABD3T2K6</accession>
<organism evidence="2 3">
    <name type="scientific">Penstemon smallii</name>
    <dbReference type="NCBI Taxonomy" id="265156"/>
    <lineage>
        <taxon>Eukaryota</taxon>
        <taxon>Viridiplantae</taxon>
        <taxon>Streptophyta</taxon>
        <taxon>Embryophyta</taxon>
        <taxon>Tracheophyta</taxon>
        <taxon>Spermatophyta</taxon>
        <taxon>Magnoliopsida</taxon>
        <taxon>eudicotyledons</taxon>
        <taxon>Gunneridae</taxon>
        <taxon>Pentapetalae</taxon>
        <taxon>asterids</taxon>
        <taxon>lamiids</taxon>
        <taxon>Lamiales</taxon>
        <taxon>Plantaginaceae</taxon>
        <taxon>Cheloneae</taxon>
        <taxon>Penstemon</taxon>
    </lineage>
</organism>
<dbReference type="PANTHER" id="PTHR31549">
    <property type="entry name" value="PROTEIN, PUTATIVE (DUF247)-RELATED-RELATED"/>
    <property type="match status" value="1"/>
</dbReference>
<dbReference type="InterPro" id="IPR004158">
    <property type="entry name" value="DUF247_pln"/>
</dbReference>
<feature type="transmembrane region" description="Helical" evidence="1">
    <location>
        <begin position="311"/>
        <end position="334"/>
    </location>
</feature>
<evidence type="ECO:0000313" key="3">
    <source>
        <dbReference type="Proteomes" id="UP001634393"/>
    </source>
</evidence>
<gene>
    <name evidence="2" type="ORF">ACJIZ3_019954</name>
</gene>
<proteinExistence type="predicted"/>
<dbReference type="Proteomes" id="UP001634393">
    <property type="component" value="Unassembled WGS sequence"/>
</dbReference>
<name>A0ABD3T2K6_9LAMI</name>
<comment type="caution">
    <text evidence="2">The sequence shown here is derived from an EMBL/GenBank/DDBJ whole genome shotgun (WGS) entry which is preliminary data.</text>
</comment>
<evidence type="ECO:0000313" key="2">
    <source>
        <dbReference type="EMBL" id="KAL3831152.1"/>
    </source>
</evidence>
<sequence>MSSKSLFSSTSEERWVLEMEKNFKDDIDFNKVPTCVFRVPKTLTEEKPEAYTPKHIGLGPYHHFAPDFYLKQKQKLAALFIRASYDDYLDLDIRTLAWIMCIDGLFLLQYLHYYPPDTFLEKVPWDKILTLFKKQGGPEEEQSPLVIEIKVPLVSQMAEIAKIKFTLTPGGIRDVRFDDNEEQKKFYLPVFTLKSASAEIILRNLLAFEAAALANQPGSSTLELAEYVDLMCGIIDTPKDVSILKNEKIIKSELSDEEIARIFNGISKSTKKGADKKSIIDEAVESVNKKYDGLYRVKVARFLKKYVPASFNFLITIAVLVLLILSASCSLFGCSRWFGKSTGK</sequence>
<keyword evidence="1" id="KW-1133">Transmembrane helix</keyword>
<reference evidence="2 3" key="1">
    <citation type="submission" date="2024-12" db="EMBL/GenBank/DDBJ databases">
        <title>The unique morphological basis and parallel evolutionary history of personate flowers in Penstemon.</title>
        <authorList>
            <person name="Depatie T.H."/>
            <person name="Wessinger C.A."/>
        </authorList>
    </citation>
    <scope>NUCLEOTIDE SEQUENCE [LARGE SCALE GENOMIC DNA]</scope>
    <source>
        <strain evidence="2">WTNN_2</strain>
        <tissue evidence="2">Leaf</tissue>
    </source>
</reference>
<keyword evidence="1" id="KW-0812">Transmembrane</keyword>